<dbReference type="InterPro" id="IPR004875">
    <property type="entry name" value="DDE_SF_endonuclease_dom"/>
</dbReference>
<name>A0A0L8H014_OCTBM</name>
<dbReference type="OrthoDB" id="6277218at2759"/>
<dbReference type="AlphaFoldDB" id="A0A0L8H014"/>
<reference evidence="2" key="1">
    <citation type="submission" date="2015-07" db="EMBL/GenBank/DDBJ databases">
        <title>MeaNS - Measles Nucleotide Surveillance Program.</title>
        <authorList>
            <person name="Tran T."/>
            <person name="Druce J."/>
        </authorList>
    </citation>
    <scope>NUCLEOTIDE SEQUENCE</scope>
    <source>
        <strain evidence="2">UCB-OBI-ISO-001</strain>
        <tissue evidence="2">Gonad</tissue>
    </source>
</reference>
<accession>A0A0L8H014</accession>
<organism evidence="2">
    <name type="scientific">Octopus bimaculoides</name>
    <name type="common">California two-spotted octopus</name>
    <dbReference type="NCBI Taxonomy" id="37653"/>
    <lineage>
        <taxon>Eukaryota</taxon>
        <taxon>Metazoa</taxon>
        <taxon>Spiralia</taxon>
        <taxon>Lophotrochozoa</taxon>
        <taxon>Mollusca</taxon>
        <taxon>Cephalopoda</taxon>
        <taxon>Coleoidea</taxon>
        <taxon>Octopodiformes</taxon>
        <taxon>Octopoda</taxon>
        <taxon>Incirrata</taxon>
        <taxon>Octopodidae</taxon>
        <taxon>Octopus</taxon>
    </lineage>
</organism>
<feature type="domain" description="DDE-1" evidence="1">
    <location>
        <begin position="177"/>
        <end position="218"/>
    </location>
</feature>
<dbReference type="EMBL" id="KQ419712">
    <property type="protein sequence ID" value="KOF82553.1"/>
    <property type="molecule type" value="Genomic_DNA"/>
</dbReference>
<evidence type="ECO:0000259" key="1">
    <source>
        <dbReference type="Pfam" id="PF03184"/>
    </source>
</evidence>
<dbReference type="GO" id="GO:0003676">
    <property type="term" value="F:nucleic acid binding"/>
    <property type="evidence" value="ECO:0007669"/>
    <property type="project" value="InterPro"/>
</dbReference>
<sequence length="224" mass="25631">MPWKYIQTTNRGAAEDDLVGTDRVREGCSIRGAAKDSNITLAEQFHGLTRNKCRELIVEYALRKNATVPDSWQQNGIIGDHFWISFKERNHLAIRTPEATSLARASAFNRYNVGTFYNLMSVMDLHKFECHDIYKADETNRVRSETSRVYNFRRERTTLTVVDYIIKSGPASCIGGANSNRWINEDLFVTSLKHFIAYTRGSKEKKVLLILDNHETHLSLAAID</sequence>
<evidence type="ECO:0000313" key="2">
    <source>
        <dbReference type="EMBL" id="KOF82553.1"/>
    </source>
</evidence>
<dbReference type="Pfam" id="PF03184">
    <property type="entry name" value="DDE_1"/>
    <property type="match status" value="1"/>
</dbReference>
<gene>
    <name evidence="2" type="ORF">OCBIM_22025153mg</name>
</gene>
<protein>
    <recommendedName>
        <fullName evidence="1">DDE-1 domain-containing protein</fullName>
    </recommendedName>
</protein>
<proteinExistence type="predicted"/>